<protein>
    <submittedName>
        <fullName evidence="1">Uncharacterized protein</fullName>
    </submittedName>
</protein>
<name>A0ACC0QF29_9HYPO</name>
<accession>A0ACC0QF29</accession>
<evidence type="ECO:0000313" key="2">
    <source>
        <dbReference type="Proteomes" id="UP001065298"/>
    </source>
</evidence>
<dbReference type="Proteomes" id="UP001065298">
    <property type="component" value="Chromosome 12"/>
</dbReference>
<reference evidence="1" key="1">
    <citation type="submission" date="2022-06" db="EMBL/GenBank/DDBJ databases">
        <title>Fusarium solani species complex genomes reveal bases of compartmentalisation and animal pathogenesis.</title>
        <authorList>
            <person name="Tsai I.J."/>
        </authorList>
    </citation>
    <scope>NUCLEOTIDE SEQUENCE</scope>
    <source>
        <strain evidence="1">Fu6.1</strain>
    </source>
</reference>
<proteinExistence type="predicted"/>
<organism evidence="1 2">
    <name type="scientific">Fusarium keratoplasticum</name>
    <dbReference type="NCBI Taxonomy" id="1328300"/>
    <lineage>
        <taxon>Eukaryota</taxon>
        <taxon>Fungi</taxon>
        <taxon>Dikarya</taxon>
        <taxon>Ascomycota</taxon>
        <taxon>Pezizomycotina</taxon>
        <taxon>Sordariomycetes</taxon>
        <taxon>Hypocreomycetidae</taxon>
        <taxon>Hypocreales</taxon>
        <taxon>Nectriaceae</taxon>
        <taxon>Fusarium</taxon>
        <taxon>Fusarium solani species complex</taxon>
    </lineage>
</organism>
<dbReference type="EMBL" id="CM046514">
    <property type="protein sequence ID" value="KAI8650902.1"/>
    <property type="molecule type" value="Genomic_DNA"/>
</dbReference>
<gene>
    <name evidence="1" type="ORF">NCS57_01425500</name>
</gene>
<evidence type="ECO:0000313" key="1">
    <source>
        <dbReference type="EMBL" id="KAI8650902.1"/>
    </source>
</evidence>
<keyword evidence="2" id="KW-1185">Reference proteome</keyword>
<comment type="caution">
    <text evidence="1">The sequence shown here is derived from an EMBL/GenBank/DDBJ whole genome shotgun (WGS) entry which is preliminary data.</text>
</comment>
<sequence length="177" mass="20304">MDSRGSSVEVADTSDWGKAMARLAEVHSLSARHGGNLHSMNSPFKQQDERFEYLRAKVQRLDLEYHQVLSGGLPNNARPDDTMSEWIRRRVLKIQKLEDELRRGPDRKIVEHAEADYQARCREEEQQYFLDLLKVFGDIGRRWVMESYGLTDHIATTDMATPRSMASNASTPSSVNH</sequence>